<evidence type="ECO:0000313" key="2">
    <source>
        <dbReference type="Proteomes" id="UP000029878"/>
    </source>
</evidence>
<reference evidence="1 2" key="1">
    <citation type="journal article" date="2014" name="Genome Announc.">
        <title>Draft genome sequences of eight enterohepatic helicobacter species isolated from both laboratory and wild rodents.</title>
        <authorList>
            <person name="Sheh A."/>
            <person name="Shen Z."/>
            <person name="Fox J.G."/>
        </authorList>
    </citation>
    <scope>NUCLEOTIDE SEQUENCE [LARGE SCALE GENOMIC DNA]</scope>
    <source>
        <strain evidence="1 2">ATCC 700114</strain>
    </source>
</reference>
<protein>
    <recommendedName>
        <fullName evidence="3">Protein hydE</fullName>
    </recommendedName>
</protein>
<accession>A0A4U8SDW3</accession>
<proteinExistence type="predicted"/>
<name>A0A4U8SDW3_9HELI</name>
<dbReference type="OrthoDB" id="5318537at2"/>
<organism evidence="1 2">
    <name type="scientific">Helicobacter trogontum</name>
    <dbReference type="NCBI Taxonomy" id="50960"/>
    <lineage>
        <taxon>Bacteria</taxon>
        <taxon>Pseudomonadati</taxon>
        <taxon>Campylobacterota</taxon>
        <taxon>Epsilonproteobacteria</taxon>
        <taxon>Campylobacterales</taxon>
        <taxon>Helicobacteraceae</taxon>
        <taxon>Helicobacter</taxon>
    </lineage>
</organism>
<dbReference type="RefSeq" id="WP_034344626.1">
    <property type="nucleotide sequence ID" value="NZ_FZNG01000007.1"/>
</dbReference>
<dbReference type="Proteomes" id="UP000029878">
    <property type="component" value="Unassembled WGS sequence"/>
</dbReference>
<dbReference type="AlphaFoldDB" id="A0A4U8SDW3"/>
<gene>
    <name evidence="1" type="ORF">LS81_002460</name>
</gene>
<dbReference type="EMBL" id="JRPL02000003">
    <property type="protein sequence ID" value="TLD84343.1"/>
    <property type="molecule type" value="Genomic_DNA"/>
</dbReference>
<evidence type="ECO:0000313" key="1">
    <source>
        <dbReference type="EMBL" id="TLD84343.1"/>
    </source>
</evidence>
<sequence length="748" mass="84937">MQSQKSQEVHDEILFIGDPSQQIHIHKHDEHKDALEDTQILECVFTFVRKSTLHSKALQSILVRLLYELKQLLNIKEIFYKDNELDSFYIYVQADSTNILALADNLSHKLPLGLDFTFKDIKQLGIDEFNHAKTKECVFIHTSNKGLDSDTTESHIKDHVSSYPNFTNSLVSDSKMPNSTSITTQIIHTNHSQIKPLESKQCPSLLLPNVDEMHILLKGDIEHSVDMIGNDTLRVVSQAHEVSHLDSNLPKQTDECEIQGDKNLDPAQSTLKSLESTQILGSLDSTNKTVSITRFIKLQSLNVKPYDADKLAVLNEEQMGHFIKYELIEALAQILMNDTTITLKRNAITFTLSLRNIMPNEIQDEAPFILFGTLDSAQSYLRMSEAQKSMLASFEKPFVSTQCKEVFAKEFGADTILAGLSSDIIVLLLLSYLQSKHEISYLFYMPHSDSMQDLKVMQSHDALLSYIDAYPYTYVDKNKILESTYSVAEHIYLSHLQTHKSLYALLRSNAAKSARFITFLSTTHRSEFLIEKPQNTESNLQQILDISFFTDLYKHLEILHSYKNGDKLIFNFTKANADIVTKWNLTQNELEKLGIHELIKPSAVTRKQHIETNNLLDILELIEQILNIESSALIYANRCVRDRGPRIDYKLIRQGDSIVLDYARLLRSVMSFQLAGVENELICYGVIDSLAEFIGTLAGDMMLNYGIQEVFVCGDLLLKQCFLDKIIKAIPKNMNVAFAGVGGTDYLD</sequence>
<comment type="caution">
    <text evidence="1">The sequence shown here is derived from an EMBL/GenBank/DDBJ whole genome shotgun (WGS) entry which is preliminary data.</text>
</comment>
<evidence type="ECO:0008006" key="3">
    <source>
        <dbReference type="Google" id="ProtNLM"/>
    </source>
</evidence>